<sequence length="46" mass="4880">MPASKLAFLVLALVLLGLFAKWKWLKVAFISLAAMVALLAAAGFFG</sequence>
<organism evidence="2 3">
    <name type="scientific">Lysobacter arenosi</name>
    <dbReference type="NCBI Taxonomy" id="2795387"/>
    <lineage>
        <taxon>Bacteria</taxon>
        <taxon>Pseudomonadati</taxon>
        <taxon>Pseudomonadota</taxon>
        <taxon>Gammaproteobacteria</taxon>
        <taxon>Lysobacterales</taxon>
        <taxon>Lysobacteraceae</taxon>
        <taxon>Lysobacter</taxon>
    </lineage>
</organism>
<dbReference type="EMBL" id="CP071517">
    <property type="protein sequence ID" value="QSX74588.1"/>
    <property type="molecule type" value="Genomic_DNA"/>
</dbReference>
<gene>
    <name evidence="2" type="ORF">HIV01_015625</name>
</gene>
<accession>A0ABX7R8Y9</accession>
<reference evidence="2 3" key="1">
    <citation type="submission" date="2021-02" db="EMBL/GenBank/DDBJ databases">
        <title>Lysobacter arenosi sp. nov., isolated from soil of gangwondo yeongwol, south Korea.</title>
        <authorList>
            <person name="Kim K.R."/>
            <person name="Kim K.H."/>
            <person name="Jeon C.O."/>
        </authorList>
    </citation>
    <scope>NUCLEOTIDE SEQUENCE [LARGE SCALE GENOMIC DNA]</scope>
    <source>
        <strain evidence="2 3">R7</strain>
    </source>
</reference>
<keyword evidence="1" id="KW-0472">Membrane</keyword>
<dbReference type="RefSeq" id="WP_200609080.1">
    <property type="nucleotide sequence ID" value="NZ_CP071517.1"/>
</dbReference>
<protein>
    <submittedName>
        <fullName evidence="2">Uncharacterized protein</fullName>
    </submittedName>
</protein>
<keyword evidence="3" id="KW-1185">Reference proteome</keyword>
<keyword evidence="1" id="KW-0812">Transmembrane</keyword>
<evidence type="ECO:0000313" key="3">
    <source>
        <dbReference type="Proteomes" id="UP000663400"/>
    </source>
</evidence>
<evidence type="ECO:0000313" key="2">
    <source>
        <dbReference type="EMBL" id="QSX74588.1"/>
    </source>
</evidence>
<name>A0ABX7R8Y9_9GAMM</name>
<proteinExistence type="predicted"/>
<keyword evidence="1" id="KW-1133">Transmembrane helix</keyword>
<dbReference type="Proteomes" id="UP000663400">
    <property type="component" value="Chromosome"/>
</dbReference>
<feature type="transmembrane region" description="Helical" evidence="1">
    <location>
        <begin position="30"/>
        <end position="45"/>
    </location>
</feature>
<evidence type="ECO:0000256" key="1">
    <source>
        <dbReference type="SAM" id="Phobius"/>
    </source>
</evidence>